<feature type="transmembrane region" description="Helical" evidence="6">
    <location>
        <begin position="73"/>
        <end position="90"/>
    </location>
</feature>
<dbReference type="GO" id="GO:0005886">
    <property type="term" value="C:plasma membrane"/>
    <property type="evidence" value="ECO:0007669"/>
    <property type="project" value="TreeGrafter"/>
</dbReference>
<dbReference type="KEGG" id="rca:Rcas_3131"/>
<proteinExistence type="predicted"/>
<dbReference type="GO" id="GO:0051301">
    <property type="term" value="P:cell division"/>
    <property type="evidence" value="ECO:0007669"/>
    <property type="project" value="InterPro"/>
</dbReference>
<sequence length="367" mass="40313">MVRTWRDYNFPLFLCVVILLIFGAAMVYSATLRDPLTQGYFSRHLVNLLVGCAAMAVMTAIDYHFFESWIVPFYLGAVALLGLVLAIGQVSSGAQSWIDLGVRTFQPSEPVKLLVILALAAYWSRNERQPSAWRVVITSLILVGIPTVLVFLQPDFGTAMVFGAIWLAMALAAGVRWQQFVVLFVAALPAAMYGWTHILRPYQRDRLLIFIDPLKYDPELKQGAWNIMQSLTAIGSGGLTGRGWTHGLLSQGNYLPVQYSDFIFAITGEELGFIGATLLLVFLGVTVWQALTVAQAARDSFGRLIATGIAAMLLCHVLVNVGMNMSIMPITGIPLPFISYGGSFTLTTLAAVGLLQSIALRRRRITF</sequence>
<dbReference type="RefSeq" id="WP_012121609.1">
    <property type="nucleotide sequence ID" value="NC_009767.1"/>
</dbReference>
<reference evidence="7 8" key="1">
    <citation type="submission" date="2007-08" db="EMBL/GenBank/DDBJ databases">
        <title>Complete sequence of Roseiflexus castenholzii DSM 13941.</title>
        <authorList>
            <consortium name="US DOE Joint Genome Institute"/>
            <person name="Copeland A."/>
            <person name="Lucas S."/>
            <person name="Lapidus A."/>
            <person name="Barry K."/>
            <person name="Glavina del Rio T."/>
            <person name="Dalin E."/>
            <person name="Tice H."/>
            <person name="Pitluck S."/>
            <person name="Thompson L.S."/>
            <person name="Brettin T."/>
            <person name="Bruce D."/>
            <person name="Detter J.C."/>
            <person name="Han C."/>
            <person name="Tapia R."/>
            <person name="Schmutz J."/>
            <person name="Larimer F."/>
            <person name="Land M."/>
            <person name="Hauser L."/>
            <person name="Kyrpides N."/>
            <person name="Mikhailova N."/>
            <person name="Bryant D.A."/>
            <person name="Hanada S."/>
            <person name="Tsukatani Y."/>
            <person name="Richardson P."/>
        </authorList>
    </citation>
    <scope>NUCLEOTIDE SEQUENCE [LARGE SCALE GENOMIC DNA]</scope>
    <source>
        <strain evidence="8">DSM 13941 / HLO8</strain>
    </source>
</reference>
<name>A7NNP4_ROSCS</name>
<organism evidence="7 8">
    <name type="scientific">Roseiflexus castenholzii (strain DSM 13941 / HLO8)</name>
    <dbReference type="NCBI Taxonomy" id="383372"/>
    <lineage>
        <taxon>Bacteria</taxon>
        <taxon>Bacillati</taxon>
        <taxon>Chloroflexota</taxon>
        <taxon>Chloroflexia</taxon>
        <taxon>Chloroflexales</taxon>
        <taxon>Roseiflexineae</taxon>
        <taxon>Roseiflexaceae</taxon>
        <taxon>Roseiflexus</taxon>
    </lineage>
</organism>
<accession>A7NNP4</accession>
<dbReference type="STRING" id="383372.Rcas_3131"/>
<dbReference type="PANTHER" id="PTHR30474:SF14">
    <property type="entry name" value="CELL CYCLE PROTEIN"/>
    <property type="match status" value="1"/>
</dbReference>
<feature type="transmembrane region" description="Helical" evidence="6">
    <location>
        <begin position="271"/>
        <end position="292"/>
    </location>
</feature>
<dbReference type="Proteomes" id="UP000000263">
    <property type="component" value="Chromosome"/>
</dbReference>
<evidence type="ECO:0000256" key="4">
    <source>
        <dbReference type="ARBA" id="ARBA00022989"/>
    </source>
</evidence>
<gene>
    <name evidence="7" type="ordered locus">Rcas_3131</name>
</gene>
<evidence type="ECO:0000256" key="5">
    <source>
        <dbReference type="ARBA" id="ARBA00023136"/>
    </source>
</evidence>
<feature type="transmembrane region" description="Helical" evidence="6">
    <location>
        <begin position="45"/>
        <end position="66"/>
    </location>
</feature>
<dbReference type="AlphaFoldDB" id="A7NNP4"/>
<evidence type="ECO:0000256" key="6">
    <source>
        <dbReference type="SAM" id="Phobius"/>
    </source>
</evidence>
<dbReference type="GO" id="GO:0015648">
    <property type="term" value="F:lipid-linked peptidoglycan transporter activity"/>
    <property type="evidence" value="ECO:0007669"/>
    <property type="project" value="TreeGrafter"/>
</dbReference>
<feature type="transmembrane region" description="Helical" evidence="6">
    <location>
        <begin position="304"/>
        <end position="325"/>
    </location>
</feature>
<keyword evidence="4 6" id="KW-1133">Transmembrane helix</keyword>
<dbReference type="PANTHER" id="PTHR30474">
    <property type="entry name" value="CELL CYCLE PROTEIN"/>
    <property type="match status" value="1"/>
</dbReference>
<feature type="transmembrane region" description="Helical" evidence="6">
    <location>
        <begin position="180"/>
        <end position="198"/>
    </location>
</feature>
<dbReference type="OrthoDB" id="9812661at2"/>
<evidence type="ECO:0000256" key="1">
    <source>
        <dbReference type="ARBA" id="ARBA00004141"/>
    </source>
</evidence>
<dbReference type="GO" id="GO:0008360">
    <property type="term" value="P:regulation of cell shape"/>
    <property type="evidence" value="ECO:0007669"/>
    <property type="project" value="UniProtKB-KW"/>
</dbReference>
<dbReference type="eggNOG" id="COG0772">
    <property type="taxonomic scope" value="Bacteria"/>
</dbReference>
<comment type="subcellular location">
    <subcellularLocation>
        <location evidence="1">Membrane</location>
        <topology evidence="1">Multi-pass membrane protein</topology>
    </subcellularLocation>
</comment>
<dbReference type="Pfam" id="PF01098">
    <property type="entry name" value="FTSW_RODA_SPOVE"/>
    <property type="match status" value="1"/>
</dbReference>
<evidence type="ECO:0000256" key="3">
    <source>
        <dbReference type="ARBA" id="ARBA00022960"/>
    </source>
</evidence>
<evidence type="ECO:0000313" key="8">
    <source>
        <dbReference type="Proteomes" id="UP000000263"/>
    </source>
</evidence>
<keyword evidence="3" id="KW-0133">Cell shape</keyword>
<keyword evidence="5 6" id="KW-0472">Membrane</keyword>
<dbReference type="HOGENOM" id="CLU_029243_2_2_0"/>
<dbReference type="InterPro" id="IPR011923">
    <property type="entry name" value="RodA/MrdB"/>
</dbReference>
<dbReference type="InterPro" id="IPR001182">
    <property type="entry name" value="FtsW/RodA"/>
</dbReference>
<dbReference type="GO" id="GO:0032153">
    <property type="term" value="C:cell division site"/>
    <property type="evidence" value="ECO:0007669"/>
    <property type="project" value="TreeGrafter"/>
</dbReference>
<feature type="transmembrane region" description="Helical" evidence="6">
    <location>
        <begin position="337"/>
        <end position="360"/>
    </location>
</feature>
<protein>
    <submittedName>
        <fullName evidence="7">Cell cycle protein</fullName>
    </submittedName>
</protein>
<keyword evidence="2 6" id="KW-0812">Transmembrane</keyword>
<feature type="transmembrane region" description="Helical" evidence="6">
    <location>
        <begin position="132"/>
        <end position="152"/>
    </location>
</feature>
<feature type="transmembrane region" description="Helical" evidence="6">
    <location>
        <begin position="158"/>
        <end position="175"/>
    </location>
</feature>
<dbReference type="EMBL" id="CP000804">
    <property type="protein sequence ID" value="ABU59185.1"/>
    <property type="molecule type" value="Genomic_DNA"/>
</dbReference>
<evidence type="ECO:0000256" key="2">
    <source>
        <dbReference type="ARBA" id="ARBA00022692"/>
    </source>
</evidence>
<dbReference type="NCBIfam" id="TIGR02210">
    <property type="entry name" value="rodA_shape"/>
    <property type="match status" value="1"/>
</dbReference>
<keyword evidence="8" id="KW-1185">Reference proteome</keyword>
<evidence type="ECO:0000313" key="7">
    <source>
        <dbReference type="EMBL" id="ABU59185.1"/>
    </source>
</evidence>